<dbReference type="EMBL" id="JBAKAR010000001">
    <property type="protein sequence ID" value="MEL0611986.1"/>
    <property type="molecule type" value="Genomic_DNA"/>
</dbReference>
<evidence type="ECO:0000313" key="1">
    <source>
        <dbReference type="EMBL" id="MEL0611986.1"/>
    </source>
</evidence>
<evidence type="ECO:0000313" key="2">
    <source>
        <dbReference type="Proteomes" id="UP001379949"/>
    </source>
</evidence>
<sequence>MLFIEALNRIGTQPNKPQATGKLKNRPLMTQKDSVDLSTAANEVKEIHLDSEQKTPLTASSSIFANLIEHILNHILNTELSILSPEELNIDNKEWRLFLQAPPNRAQSDTPVINSNSYQEPEIKKQPAKKQLRFRIPVKPAYGNPVEMTVLLSAHQGSPEIPYFFSHIPKENTLPLLKTPYTPEFIGQQITYYHILLDLDGEPDQLSSLYPLLTPPPSEEDNKTPDIYGLRLWRTQGDNLRPIVLGDKKMGLLYIGHYPPLNSHAQALKETNRKSNYLYTKA</sequence>
<protein>
    <submittedName>
        <fullName evidence="1">Uncharacterized protein</fullName>
    </submittedName>
</protein>
<dbReference type="RefSeq" id="WP_341566185.1">
    <property type="nucleotide sequence ID" value="NZ_JBAKAR010000001.1"/>
</dbReference>
<gene>
    <name evidence="1" type="ORF">V6242_02425</name>
</gene>
<reference evidence="1 2" key="1">
    <citation type="submission" date="2024-02" db="EMBL/GenBank/DDBJ databases">
        <title>Bacteria isolated from the canopy kelp, Nereocystis luetkeana.</title>
        <authorList>
            <person name="Pfister C.A."/>
            <person name="Younker I.T."/>
            <person name="Light S.H."/>
        </authorList>
    </citation>
    <scope>NUCLEOTIDE SEQUENCE [LARGE SCALE GENOMIC DNA]</scope>
    <source>
        <strain evidence="1 2">TI.4.07</strain>
    </source>
</reference>
<dbReference type="Proteomes" id="UP001379949">
    <property type="component" value="Unassembled WGS sequence"/>
</dbReference>
<proteinExistence type="predicted"/>
<comment type="caution">
    <text evidence="1">The sequence shown here is derived from an EMBL/GenBank/DDBJ whole genome shotgun (WGS) entry which is preliminary data.</text>
</comment>
<name>A0ABU9G0J9_9GAMM</name>
<accession>A0ABU9G0J9</accession>
<organism evidence="1 2">
    <name type="scientific">Marinomonas arenicola</name>
    <dbReference type="NCBI Taxonomy" id="569601"/>
    <lineage>
        <taxon>Bacteria</taxon>
        <taxon>Pseudomonadati</taxon>
        <taxon>Pseudomonadota</taxon>
        <taxon>Gammaproteobacteria</taxon>
        <taxon>Oceanospirillales</taxon>
        <taxon>Oceanospirillaceae</taxon>
        <taxon>Marinomonas</taxon>
    </lineage>
</organism>
<keyword evidence="2" id="KW-1185">Reference proteome</keyword>